<dbReference type="AlphaFoldDB" id="A0A4Y7JJ51"/>
<gene>
    <name evidence="2" type="ORF">C5167_021833</name>
</gene>
<sequence>MIYRRWSLLTGPPAIIGGVVAAVVVASFVLPSAAFCPSPLPSAFLVYRYGNHNLLGSVGVGGD</sequence>
<dbReference type="Proteomes" id="UP000316621">
    <property type="component" value="Chromosome 5"/>
</dbReference>
<dbReference type="EMBL" id="CM010719">
    <property type="protein sequence ID" value="RZC60080.1"/>
    <property type="molecule type" value="Genomic_DNA"/>
</dbReference>
<name>A0A4Y7JJ51_PAPSO</name>
<evidence type="ECO:0000256" key="1">
    <source>
        <dbReference type="SAM" id="Phobius"/>
    </source>
</evidence>
<proteinExistence type="predicted"/>
<keyword evidence="3" id="KW-1185">Reference proteome</keyword>
<keyword evidence="1" id="KW-1133">Transmembrane helix</keyword>
<evidence type="ECO:0000313" key="2">
    <source>
        <dbReference type="EMBL" id="RZC60080.1"/>
    </source>
</evidence>
<reference evidence="2 3" key="1">
    <citation type="journal article" date="2018" name="Science">
        <title>The opium poppy genome and morphinan production.</title>
        <authorList>
            <person name="Guo L."/>
            <person name="Winzer T."/>
            <person name="Yang X."/>
            <person name="Li Y."/>
            <person name="Ning Z."/>
            <person name="He Z."/>
            <person name="Teodor R."/>
            <person name="Lu Y."/>
            <person name="Bowser T.A."/>
            <person name="Graham I.A."/>
            <person name="Ye K."/>
        </authorList>
    </citation>
    <scope>NUCLEOTIDE SEQUENCE [LARGE SCALE GENOMIC DNA]</scope>
    <source>
        <strain evidence="3">cv. HN1</strain>
        <tissue evidence="2">Leaves</tissue>
    </source>
</reference>
<protein>
    <submittedName>
        <fullName evidence="2">Uncharacterized protein</fullName>
    </submittedName>
</protein>
<organism evidence="2 3">
    <name type="scientific">Papaver somniferum</name>
    <name type="common">Opium poppy</name>
    <dbReference type="NCBI Taxonomy" id="3469"/>
    <lineage>
        <taxon>Eukaryota</taxon>
        <taxon>Viridiplantae</taxon>
        <taxon>Streptophyta</taxon>
        <taxon>Embryophyta</taxon>
        <taxon>Tracheophyta</taxon>
        <taxon>Spermatophyta</taxon>
        <taxon>Magnoliopsida</taxon>
        <taxon>Ranunculales</taxon>
        <taxon>Papaveraceae</taxon>
        <taxon>Papaveroideae</taxon>
        <taxon>Papaver</taxon>
    </lineage>
</organism>
<keyword evidence="1" id="KW-0472">Membrane</keyword>
<keyword evidence="1" id="KW-0812">Transmembrane</keyword>
<accession>A0A4Y7JJ51</accession>
<evidence type="ECO:0000313" key="3">
    <source>
        <dbReference type="Proteomes" id="UP000316621"/>
    </source>
</evidence>
<feature type="transmembrane region" description="Helical" evidence="1">
    <location>
        <begin position="12"/>
        <end position="35"/>
    </location>
</feature>
<dbReference type="Gramene" id="RZC60080">
    <property type="protein sequence ID" value="RZC60080"/>
    <property type="gene ID" value="C5167_021833"/>
</dbReference>